<feature type="transmembrane region" description="Helical" evidence="3">
    <location>
        <begin position="318"/>
        <end position="334"/>
    </location>
</feature>
<accession>A0A3S0PPM2</accession>
<organism evidence="4 5">
    <name type="scientific">Lysinibacillus antri</name>
    <dbReference type="NCBI Taxonomy" id="2498145"/>
    <lineage>
        <taxon>Bacteria</taxon>
        <taxon>Bacillati</taxon>
        <taxon>Bacillota</taxon>
        <taxon>Bacilli</taxon>
        <taxon>Bacillales</taxon>
        <taxon>Bacillaceae</taxon>
        <taxon>Lysinibacillus</taxon>
    </lineage>
</organism>
<feature type="transmembrane region" description="Helical" evidence="3">
    <location>
        <begin position="364"/>
        <end position="386"/>
    </location>
</feature>
<dbReference type="RefSeq" id="WP_126659050.1">
    <property type="nucleotide sequence ID" value="NZ_RYYR01000011.1"/>
</dbReference>
<dbReference type="InterPro" id="IPR019286">
    <property type="entry name" value="DUF2339_TM"/>
</dbReference>
<feature type="transmembrane region" description="Helical" evidence="3">
    <location>
        <begin position="392"/>
        <end position="409"/>
    </location>
</feature>
<dbReference type="PANTHER" id="PTHR38434:SF1">
    <property type="entry name" value="BLL2549 PROTEIN"/>
    <property type="match status" value="1"/>
</dbReference>
<feature type="compositionally biased region" description="Polar residues" evidence="2">
    <location>
        <begin position="59"/>
        <end position="71"/>
    </location>
</feature>
<feature type="transmembrane region" description="Helical" evidence="3">
    <location>
        <begin position="504"/>
        <end position="521"/>
    </location>
</feature>
<evidence type="ECO:0000256" key="2">
    <source>
        <dbReference type="SAM" id="MobiDB-lite"/>
    </source>
</evidence>
<feature type="compositionally biased region" description="Polar residues" evidence="2">
    <location>
        <begin position="78"/>
        <end position="87"/>
    </location>
</feature>
<feature type="transmembrane region" description="Helical" evidence="3">
    <location>
        <begin position="416"/>
        <end position="432"/>
    </location>
</feature>
<feature type="transmembrane region" description="Helical" evidence="3">
    <location>
        <begin position="212"/>
        <end position="228"/>
    </location>
</feature>
<feature type="transmembrane region" description="Helical" evidence="3">
    <location>
        <begin position="260"/>
        <end position="280"/>
    </location>
</feature>
<evidence type="ECO:0000256" key="1">
    <source>
        <dbReference type="SAM" id="Coils"/>
    </source>
</evidence>
<feature type="transmembrane region" description="Helical" evidence="3">
    <location>
        <begin position="627"/>
        <end position="647"/>
    </location>
</feature>
<feature type="transmembrane region" description="Helical" evidence="3">
    <location>
        <begin position="682"/>
        <end position="703"/>
    </location>
</feature>
<proteinExistence type="predicted"/>
<dbReference type="Proteomes" id="UP000287910">
    <property type="component" value="Unassembled WGS sequence"/>
</dbReference>
<protein>
    <submittedName>
        <fullName evidence="4">DUF2339 domain-containing protein</fullName>
    </submittedName>
</protein>
<feature type="transmembrane region" description="Helical" evidence="3">
    <location>
        <begin position="444"/>
        <end position="460"/>
    </location>
</feature>
<feature type="transmembrane region" description="Helical" evidence="3">
    <location>
        <begin position="286"/>
        <end position="306"/>
    </location>
</feature>
<dbReference type="PANTHER" id="PTHR38434">
    <property type="entry name" value="BLL2549 PROTEIN"/>
    <property type="match status" value="1"/>
</dbReference>
<keyword evidence="3" id="KW-1133">Transmembrane helix</keyword>
<keyword evidence="3" id="KW-0812">Transmembrane</keyword>
<feature type="transmembrane region" description="Helical" evidence="3">
    <location>
        <begin position="128"/>
        <end position="146"/>
    </location>
</feature>
<dbReference type="EMBL" id="RYYR01000011">
    <property type="protein sequence ID" value="RUL52203.1"/>
    <property type="molecule type" value="Genomic_DNA"/>
</dbReference>
<feature type="transmembrane region" description="Helical" evidence="3">
    <location>
        <begin position="592"/>
        <end position="615"/>
    </location>
</feature>
<feature type="transmembrane region" description="Helical" evidence="3">
    <location>
        <begin position="561"/>
        <end position="580"/>
    </location>
</feature>
<gene>
    <name evidence="4" type="ORF">EK386_10150</name>
</gene>
<feature type="transmembrane region" description="Helical" evidence="3">
    <location>
        <begin position="472"/>
        <end position="492"/>
    </location>
</feature>
<feature type="transmembrane region" description="Helical" evidence="3">
    <location>
        <begin position="234"/>
        <end position="253"/>
    </location>
</feature>
<feature type="transmembrane region" description="Helical" evidence="3">
    <location>
        <begin position="340"/>
        <end position="357"/>
    </location>
</feature>
<evidence type="ECO:0000313" key="4">
    <source>
        <dbReference type="EMBL" id="RUL52203.1"/>
    </source>
</evidence>
<feature type="coiled-coil region" evidence="1">
    <location>
        <begin position="2"/>
        <end position="29"/>
    </location>
</feature>
<feature type="transmembrane region" description="Helical" evidence="3">
    <location>
        <begin position="187"/>
        <end position="207"/>
    </location>
</feature>
<keyword evidence="5" id="KW-1185">Reference proteome</keyword>
<dbReference type="AlphaFoldDB" id="A0A3S0PPM2"/>
<feature type="transmembrane region" description="Helical" evidence="3">
    <location>
        <begin position="659"/>
        <end position="676"/>
    </location>
</feature>
<sequence length="713" mass="81492">MDNETEKRIAHLEREVRALRLELNELKGINQVVPQPVKKDLPQLKEELENPLVKLNKAAAQSKTPQPVKQPSTPPTPNQEAKQQNPRAQRSFEERVMWALPKVFMVILVLGVLWGLKLISDYGLFSNTIKILLAYALSISLIGIALAMDKRKKDISQVLTVVLYGGAFIIGILTTAAGAILYDVLSLSIALLLALLYIAYGIAISFLKKNEVLSVFVIFTSLLLPYLLEYMDFNGVVIVLYVVLVYGVMQLVFIKHVQKVANYIAYFFSISAVQVIWGLNHQDDHLYVYAHVLLNVILLFSWFRLYDQTNKLKTFHEGLLFSLSGLTIFMMNAISDEIELPLLVFMLIFGSVAYLTYKQQLSRIVDVVGTIAFLTLFNVLMVIRFIPDDIDQLLLPFSAFIGIMLGIRLGAMLMKISYSILFTLIIFLQLIVNDVEPFWRIEHLTYVLIFIYLVSIWTYVRRKTVDKVAMKLSFINDFFPIVIVLYFFIYIIKLDYAYVSSAQYPYVAILLLSIVMLVSFFTPERYIGQLLRYALIFAFTLITINLLPVHTVFGFDRWMNLFVRLVYAAIIIAILADIVMEGRLYEKWIRHLKLNIDGLMTVGIVATMVVLYAFLTQLEYDYLFDHLMTVASKTILLFATASISLWLSTLRNYRIVRTLGYIVLAIAIFKLIFFDLASLNLLIRAVLFMSIGGIGLFLSNRLLKNASNIDKNE</sequence>
<evidence type="ECO:0000256" key="3">
    <source>
        <dbReference type="SAM" id="Phobius"/>
    </source>
</evidence>
<name>A0A3S0PPM2_9BACI</name>
<keyword evidence="1" id="KW-0175">Coiled coil</keyword>
<feature type="transmembrane region" description="Helical" evidence="3">
    <location>
        <begin position="96"/>
        <end position="116"/>
    </location>
</feature>
<keyword evidence="3" id="KW-0472">Membrane</keyword>
<feature type="transmembrane region" description="Helical" evidence="3">
    <location>
        <begin position="158"/>
        <end position="181"/>
    </location>
</feature>
<evidence type="ECO:0000313" key="5">
    <source>
        <dbReference type="Proteomes" id="UP000287910"/>
    </source>
</evidence>
<feature type="region of interest" description="Disordered" evidence="2">
    <location>
        <begin position="59"/>
        <end position="87"/>
    </location>
</feature>
<feature type="transmembrane region" description="Helical" evidence="3">
    <location>
        <begin position="533"/>
        <end position="555"/>
    </location>
</feature>
<comment type="caution">
    <text evidence="4">The sequence shown here is derived from an EMBL/GenBank/DDBJ whole genome shotgun (WGS) entry which is preliminary data.</text>
</comment>
<reference evidence="4 5" key="1">
    <citation type="submission" date="2018-12" db="EMBL/GenBank/DDBJ databases">
        <title>Lysinibacillus antri sp. nov., isolated from a cave soil.</title>
        <authorList>
            <person name="Narsing Rao M.P."/>
            <person name="Zhang H."/>
            <person name="Dong Z.-Y."/>
            <person name="Niu X.-K."/>
            <person name="Zhang K."/>
            <person name="Fang B.-Z."/>
            <person name="Kang Y.-Q."/>
            <person name="Xiao M."/>
            <person name="Li W.-J."/>
        </authorList>
    </citation>
    <scope>NUCLEOTIDE SEQUENCE [LARGE SCALE GENOMIC DNA]</scope>
    <source>
        <strain evidence="4 5">SYSU K30002</strain>
    </source>
</reference>